<dbReference type="Proteomes" id="UP000187464">
    <property type="component" value="Chromosome I"/>
</dbReference>
<accession>A0A1R3T6C3</accession>
<dbReference type="STRING" id="1642647.PSM36_2041"/>
<protein>
    <submittedName>
        <fullName evidence="1">Uncharacterized protein</fullName>
    </submittedName>
</protein>
<evidence type="ECO:0000313" key="2">
    <source>
        <dbReference type="Proteomes" id="UP000187464"/>
    </source>
</evidence>
<reference evidence="1 2" key="1">
    <citation type="submission" date="2016-08" db="EMBL/GenBank/DDBJ databases">
        <authorList>
            <person name="Seilhamer J.J."/>
        </authorList>
    </citation>
    <scope>NUCLEOTIDE SEQUENCE [LARGE SCALE GENOMIC DNA]</scope>
    <source>
        <strain evidence="1">M3/6</strain>
    </source>
</reference>
<keyword evidence="2" id="KW-1185">Reference proteome</keyword>
<organism evidence="1 2">
    <name type="scientific">Proteiniphilum saccharofermentans</name>
    <dbReference type="NCBI Taxonomy" id="1642647"/>
    <lineage>
        <taxon>Bacteria</taxon>
        <taxon>Pseudomonadati</taxon>
        <taxon>Bacteroidota</taxon>
        <taxon>Bacteroidia</taxon>
        <taxon>Bacteroidales</taxon>
        <taxon>Dysgonomonadaceae</taxon>
        <taxon>Proteiniphilum</taxon>
    </lineage>
</organism>
<dbReference type="AlphaFoldDB" id="A0A1R3T6C3"/>
<dbReference type="KEGG" id="psac:PSM36_2041"/>
<name>A0A1R3T6C3_9BACT</name>
<gene>
    <name evidence="1" type="ORF">PSM36_2041</name>
</gene>
<proteinExistence type="predicted"/>
<sequence>MLETLTLFLNEMEYADYQVIEQVTAMSRWGEPRQNTAVWPGYNSAIIVQEVDPVKAKGLIGEINKMNAAAFNNSELVAAYMWGIEEYTVVKPVE</sequence>
<evidence type="ECO:0000313" key="1">
    <source>
        <dbReference type="EMBL" id="SCD20848.1"/>
    </source>
</evidence>
<dbReference type="NCBIfam" id="NF045581">
    <property type="entry name" value="PG0541_fam"/>
    <property type="match status" value="1"/>
</dbReference>
<dbReference type="EMBL" id="LT605205">
    <property type="protein sequence ID" value="SCD20848.1"/>
    <property type="molecule type" value="Genomic_DNA"/>
</dbReference>